<feature type="domain" description="DUF1899" evidence="7">
    <location>
        <begin position="504"/>
        <end position="568"/>
    </location>
</feature>
<dbReference type="PANTHER" id="PTHR10856">
    <property type="entry name" value="CORONIN"/>
    <property type="match status" value="1"/>
</dbReference>
<keyword evidence="5" id="KW-0677">Repeat</keyword>
<sequence length="682" mass="72815">MPFKPGRFNKYRNATAAVPGREHWYGELSVDTDVAVGANGLATDGAALYAKASGGNALQAIDLAQPGKVGAHTTLLSALPGRILDFSSATHDDCLVIASDDLGGVGLWKDQHLAHTFNAHSSACVSACFHPTVAGVVATAANPSNGSNGELCLWNTGVGGGETATFWSAEVPGSVDSVSLRGDGQLLAVSTRTGICSLYDPRQAASSDRKPVGSTSAFHAPGRPTRVLWAGELPFLLTTGQTKTRERSAAMWDQRNLSQPLSSIRLQPSAKPLVPLYDDDTRLAYMVEIGDSAIRWVDGDPSSAAPLSELGSVLLPSPARGCALLPKRQLRVMRGEVARIHALVDSTATGQGAAIVPISHVVPRRTYLDFHADLFPDTKAPLPAQSFAQWMAKEPVHVPKMSLDPSRSAESLASLRRAYSLNMGSCELDVPSEPPAAESVTGLGAVPLADNIEPACARSPGMQTTSAEENIAPAAPKAPISAPVATDVVGVPHAITSRCWKLPQIGHARFKYLEGYAYPPSEDFTNITNVNLRFSQQSCPIKVGDKFIAISCNGAGGQIAVLRRDSPGRVPEKHATLVHGADVVDFEFDPFDPYTIATAGIDGRLQLWRIPDTQLECDSLFELEEYIHITADRVHQIRFHPCAKSVIAVLVSDVHEYSVYVYSGLLLRFIIGKSQDGIHSFE</sequence>
<comment type="similarity">
    <text evidence="2">Belongs to the WD repeat coronin family.</text>
</comment>
<dbReference type="Pfam" id="PF16300">
    <property type="entry name" value="WD40_4"/>
    <property type="match status" value="1"/>
</dbReference>
<dbReference type="InterPro" id="IPR015048">
    <property type="entry name" value="DUF1899"/>
</dbReference>
<evidence type="ECO:0000256" key="3">
    <source>
        <dbReference type="ARBA" id="ARBA00022490"/>
    </source>
</evidence>
<evidence type="ECO:0000313" key="8">
    <source>
        <dbReference type="EMBL" id="KAJ2808036.1"/>
    </source>
</evidence>
<feature type="domain" description="DUF1899" evidence="7">
    <location>
        <begin position="7"/>
        <end position="67"/>
    </location>
</feature>
<dbReference type="SMART" id="SM00320">
    <property type="entry name" value="WD40"/>
    <property type="match status" value="3"/>
</dbReference>
<dbReference type="OrthoDB" id="347435at2759"/>
<keyword evidence="9" id="KW-1185">Reference proteome</keyword>
<dbReference type="PANTHER" id="PTHR10856:SF20">
    <property type="entry name" value="CORONIN-7"/>
    <property type="match status" value="1"/>
</dbReference>
<dbReference type="InterPro" id="IPR001680">
    <property type="entry name" value="WD40_rpt"/>
</dbReference>
<dbReference type="AlphaFoldDB" id="A0A9W8HY53"/>
<comment type="subcellular location">
    <subcellularLocation>
        <location evidence="1">Cytoplasm</location>
    </subcellularLocation>
</comment>
<dbReference type="SMART" id="SM01167">
    <property type="entry name" value="DUF1900"/>
    <property type="match status" value="1"/>
</dbReference>
<proteinExistence type="inferred from homology"/>
<evidence type="ECO:0000256" key="4">
    <source>
        <dbReference type="ARBA" id="ARBA00022574"/>
    </source>
</evidence>
<evidence type="ECO:0000256" key="5">
    <source>
        <dbReference type="ARBA" id="ARBA00022737"/>
    </source>
</evidence>
<dbReference type="InterPro" id="IPR036322">
    <property type="entry name" value="WD40_repeat_dom_sf"/>
</dbReference>
<evidence type="ECO:0000256" key="1">
    <source>
        <dbReference type="ARBA" id="ARBA00004496"/>
    </source>
</evidence>
<dbReference type="Pfam" id="PF08953">
    <property type="entry name" value="DUF1899"/>
    <property type="match status" value="1"/>
</dbReference>
<dbReference type="SMART" id="SM01166">
    <property type="entry name" value="DUF1899"/>
    <property type="match status" value="2"/>
</dbReference>
<dbReference type="InterPro" id="IPR015943">
    <property type="entry name" value="WD40/YVTN_repeat-like_dom_sf"/>
</dbReference>
<reference evidence="8" key="1">
    <citation type="submission" date="2022-07" db="EMBL/GenBank/DDBJ databases">
        <title>Phylogenomic reconstructions and comparative analyses of Kickxellomycotina fungi.</title>
        <authorList>
            <person name="Reynolds N.K."/>
            <person name="Stajich J.E."/>
            <person name="Barry K."/>
            <person name="Grigoriev I.V."/>
            <person name="Crous P."/>
            <person name="Smith M.E."/>
        </authorList>
    </citation>
    <scope>NUCLEOTIDE SEQUENCE</scope>
    <source>
        <strain evidence="8">NRRL 1565</strain>
    </source>
</reference>
<organism evidence="8 9">
    <name type="scientific">Coemansia guatemalensis</name>
    <dbReference type="NCBI Taxonomy" id="2761395"/>
    <lineage>
        <taxon>Eukaryota</taxon>
        <taxon>Fungi</taxon>
        <taxon>Fungi incertae sedis</taxon>
        <taxon>Zoopagomycota</taxon>
        <taxon>Kickxellomycotina</taxon>
        <taxon>Kickxellomycetes</taxon>
        <taxon>Kickxellales</taxon>
        <taxon>Kickxellaceae</taxon>
        <taxon>Coemansia</taxon>
    </lineage>
</organism>
<keyword evidence="4" id="KW-0853">WD repeat</keyword>
<dbReference type="Gene3D" id="2.130.10.10">
    <property type="entry name" value="YVTN repeat-like/Quinoprotein amine dehydrogenase"/>
    <property type="match status" value="2"/>
</dbReference>
<comment type="caution">
    <text evidence="8">The sequence shown here is derived from an EMBL/GenBank/DDBJ whole genome shotgun (WGS) entry which is preliminary data.</text>
</comment>
<dbReference type="SUPFAM" id="SSF50978">
    <property type="entry name" value="WD40 repeat-like"/>
    <property type="match status" value="1"/>
</dbReference>
<evidence type="ECO:0000256" key="6">
    <source>
        <dbReference type="ARBA" id="ARBA00023203"/>
    </source>
</evidence>
<keyword evidence="3" id="KW-0963">Cytoplasm</keyword>
<feature type="non-terminal residue" evidence="8">
    <location>
        <position position="682"/>
    </location>
</feature>
<dbReference type="EMBL" id="JANBUO010000070">
    <property type="protein sequence ID" value="KAJ2808036.1"/>
    <property type="molecule type" value="Genomic_DNA"/>
</dbReference>
<protein>
    <recommendedName>
        <fullName evidence="7">DUF1899 domain-containing protein</fullName>
    </recommendedName>
</protein>
<dbReference type="Proteomes" id="UP001140094">
    <property type="component" value="Unassembled WGS sequence"/>
</dbReference>
<evidence type="ECO:0000256" key="2">
    <source>
        <dbReference type="ARBA" id="ARBA00009482"/>
    </source>
</evidence>
<dbReference type="InterPro" id="IPR015505">
    <property type="entry name" value="Coronin"/>
</dbReference>
<name>A0A9W8HY53_9FUNG</name>
<evidence type="ECO:0000259" key="7">
    <source>
        <dbReference type="SMART" id="SM01166"/>
    </source>
</evidence>
<accession>A0A9W8HY53</accession>
<gene>
    <name evidence="8" type="ORF">H4R20_001026</name>
</gene>
<keyword evidence="6" id="KW-0009">Actin-binding</keyword>
<evidence type="ECO:0000313" key="9">
    <source>
        <dbReference type="Proteomes" id="UP001140094"/>
    </source>
</evidence>